<reference evidence="1 2" key="1">
    <citation type="submission" date="2013-09" db="EMBL/GenBank/DDBJ databases">
        <title>Corchorus capsularis genome sequencing.</title>
        <authorList>
            <person name="Alam M."/>
            <person name="Haque M.S."/>
            <person name="Islam M.S."/>
            <person name="Emdad E.M."/>
            <person name="Islam M.M."/>
            <person name="Ahmed B."/>
            <person name="Halim A."/>
            <person name="Hossen Q.M.M."/>
            <person name="Hossain M.Z."/>
            <person name="Ahmed R."/>
            <person name="Khan M.M."/>
            <person name="Islam R."/>
            <person name="Rashid M.M."/>
            <person name="Khan S.A."/>
            <person name="Rahman M.S."/>
            <person name="Alam M."/>
        </authorList>
    </citation>
    <scope>NUCLEOTIDE SEQUENCE [LARGE SCALE GENOMIC DNA]</scope>
    <source>
        <strain evidence="2">cv. CVL-1</strain>
        <tissue evidence="1">Whole seedling</tissue>
    </source>
</reference>
<dbReference type="EMBL" id="AWWV01013846">
    <property type="protein sequence ID" value="OMO59829.1"/>
    <property type="molecule type" value="Genomic_DNA"/>
</dbReference>
<name>A0A1R3GP49_COCAP</name>
<dbReference type="Gramene" id="OMO59829">
    <property type="protein sequence ID" value="OMO59829"/>
    <property type="gene ID" value="CCACVL1_24592"/>
</dbReference>
<dbReference type="Proteomes" id="UP000188268">
    <property type="component" value="Unassembled WGS sequence"/>
</dbReference>
<dbReference type="AlphaFoldDB" id="A0A1R3GP49"/>
<sequence length="36" mass="4155">EIWSILKPNVLKHCMETAAWQANAKLTVRTDVEQMV</sequence>
<protein>
    <submittedName>
        <fullName evidence="1">Uncharacterized protein</fullName>
    </submittedName>
</protein>
<keyword evidence="2" id="KW-1185">Reference proteome</keyword>
<accession>A0A1R3GP49</accession>
<evidence type="ECO:0000313" key="1">
    <source>
        <dbReference type="EMBL" id="OMO59829.1"/>
    </source>
</evidence>
<proteinExistence type="predicted"/>
<gene>
    <name evidence="1" type="ORF">CCACVL1_24592</name>
</gene>
<organism evidence="1 2">
    <name type="scientific">Corchorus capsularis</name>
    <name type="common">Jute</name>
    <dbReference type="NCBI Taxonomy" id="210143"/>
    <lineage>
        <taxon>Eukaryota</taxon>
        <taxon>Viridiplantae</taxon>
        <taxon>Streptophyta</taxon>
        <taxon>Embryophyta</taxon>
        <taxon>Tracheophyta</taxon>
        <taxon>Spermatophyta</taxon>
        <taxon>Magnoliopsida</taxon>
        <taxon>eudicotyledons</taxon>
        <taxon>Gunneridae</taxon>
        <taxon>Pentapetalae</taxon>
        <taxon>rosids</taxon>
        <taxon>malvids</taxon>
        <taxon>Malvales</taxon>
        <taxon>Malvaceae</taxon>
        <taxon>Grewioideae</taxon>
        <taxon>Apeibeae</taxon>
        <taxon>Corchorus</taxon>
    </lineage>
</organism>
<comment type="caution">
    <text evidence="1">The sequence shown here is derived from an EMBL/GenBank/DDBJ whole genome shotgun (WGS) entry which is preliminary data.</text>
</comment>
<feature type="non-terminal residue" evidence="1">
    <location>
        <position position="1"/>
    </location>
</feature>
<evidence type="ECO:0000313" key="2">
    <source>
        <dbReference type="Proteomes" id="UP000188268"/>
    </source>
</evidence>